<reference evidence="2" key="1">
    <citation type="journal article" date="2014" name="Int. J. Syst. Evol. Microbiol.">
        <title>Complete genome sequence of Corynebacterium casei LMG S-19264T (=DSM 44701T), isolated from a smear-ripened cheese.</title>
        <authorList>
            <consortium name="US DOE Joint Genome Institute (JGI-PGF)"/>
            <person name="Walter F."/>
            <person name="Albersmeier A."/>
            <person name="Kalinowski J."/>
            <person name="Ruckert C."/>
        </authorList>
    </citation>
    <scope>NUCLEOTIDE SEQUENCE</scope>
    <source>
        <strain evidence="2">CGMCC 4.7272</strain>
    </source>
</reference>
<gene>
    <name evidence="2" type="ORF">GCM10012282_10550</name>
</gene>
<evidence type="ECO:0000256" key="1">
    <source>
        <dbReference type="SAM" id="MobiDB-lite"/>
    </source>
</evidence>
<evidence type="ECO:0000313" key="3">
    <source>
        <dbReference type="Proteomes" id="UP000625682"/>
    </source>
</evidence>
<feature type="compositionally biased region" description="Pro residues" evidence="1">
    <location>
        <begin position="42"/>
        <end position="52"/>
    </location>
</feature>
<dbReference type="EMBL" id="BMMU01000002">
    <property type="protein sequence ID" value="GGJ16321.1"/>
    <property type="molecule type" value="Genomic_DNA"/>
</dbReference>
<dbReference type="Proteomes" id="UP000625682">
    <property type="component" value="Unassembled WGS sequence"/>
</dbReference>
<name>A0A917KJ87_9ACTN</name>
<sequence length="77" mass="9001">MSELGIRSRHRLPARALPVEEMGQVLDGLNYLYRDMRKCPDPPRIPPHPPPPARRRSDLGRTRDLRLQLHRMTVIAR</sequence>
<evidence type="ECO:0000313" key="2">
    <source>
        <dbReference type="EMBL" id="GGJ16321.1"/>
    </source>
</evidence>
<proteinExistence type="predicted"/>
<organism evidence="2 3">
    <name type="scientific">Streptomyces lacrimifluminis</name>
    <dbReference type="NCBI Taxonomy" id="1500077"/>
    <lineage>
        <taxon>Bacteria</taxon>
        <taxon>Bacillati</taxon>
        <taxon>Actinomycetota</taxon>
        <taxon>Actinomycetes</taxon>
        <taxon>Kitasatosporales</taxon>
        <taxon>Streptomycetaceae</taxon>
        <taxon>Streptomyces</taxon>
    </lineage>
</organism>
<protein>
    <submittedName>
        <fullName evidence="2">Uncharacterized protein</fullName>
    </submittedName>
</protein>
<accession>A0A917KJ87</accession>
<comment type="caution">
    <text evidence="2">The sequence shown here is derived from an EMBL/GenBank/DDBJ whole genome shotgun (WGS) entry which is preliminary data.</text>
</comment>
<reference evidence="2" key="2">
    <citation type="submission" date="2020-09" db="EMBL/GenBank/DDBJ databases">
        <authorList>
            <person name="Sun Q."/>
            <person name="Zhou Y."/>
        </authorList>
    </citation>
    <scope>NUCLEOTIDE SEQUENCE</scope>
    <source>
        <strain evidence="2">CGMCC 4.7272</strain>
    </source>
</reference>
<keyword evidence="3" id="KW-1185">Reference proteome</keyword>
<dbReference type="AlphaFoldDB" id="A0A917KJ87"/>
<feature type="region of interest" description="Disordered" evidence="1">
    <location>
        <begin position="37"/>
        <end position="62"/>
    </location>
</feature>